<keyword evidence="1" id="KW-0472">Membrane</keyword>
<dbReference type="Proteomes" id="UP000593574">
    <property type="component" value="Unassembled WGS sequence"/>
</dbReference>
<accession>A0A7J8ZHG6</accession>
<evidence type="ECO:0000256" key="1">
    <source>
        <dbReference type="SAM" id="Phobius"/>
    </source>
</evidence>
<reference evidence="2 3" key="1">
    <citation type="journal article" date="2019" name="Genome Biol. Evol.">
        <title>Insights into the evolution of the New World diploid cottons (Gossypium, subgenus Houzingenia) based on genome sequencing.</title>
        <authorList>
            <person name="Grover C.E."/>
            <person name="Arick M.A. 2nd"/>
            <person name="Thrash A."/>
            <person name="Conover J.L."/>
            <person name="Sanders W.S."/>
            <person name="Peterson D.G."/>
            <person name="Frelichowski J.E."/>
            <person name="Scheffler J.A."/>
            <person name="Scheffler B.E."/>
            <person name="Wendel J.F."/>
        </authorList>
    </citation>
    <scope>NUCLEOTIDE SEQUENCE [LARGE SCALE GENOMIC DNA]</scope>
    <source>
        <strain evidence="2">4</strain>
        <tissue evidence="2">Leaf</tissue>
    </source>
</reference>
<evidence type="ECO:0000313" key="2">
    <source>
        <dbReference type="EMBL" id="MBA0711145.1"/>
    </source>
</evidence>
<keyword evidence="1" id="KW-0812">Transmembrane</keyword>
<dbReference type="EMBL" id="JABEZV010000005">
    <property type="protein sequence ID" value="MBA0711145.1"/>
    <property type="molecule type" value="Genomic_DNA"/>
</dbReference>
<name>A0A7J8ZHG6_9ROSI</name>
<protein>
    <submittedName>
        <fullName evidence="2">Uncharacterized protein</fullName>
    </submittedName>
</protein>
<proteinExistence type="predicted"/>
<keyword evidence="3" id="KW-1185">Reference proteome</keyword>
<organism evidence="2 3">
    <name type="scientific">Gossypium laxum</name>
    <dbReference type="NCBI Taxonomy" id="34288"/>
    <lineage>
        <taxon>Eukaryota</taxon>
        <taxon>Viridiplantae</taxon>
        <taxon>Streptophyta</taxon>
        <taxon>Embryophyta</taxon>
        <taxon>Tracheophyta</taxon>
        <taxon>Spermatophyta</taxon>
        <taxon>Magnoliopsida</taxon>
        <taxon>eudicotyledons</taxon>
        <taxon>Gunneridae</taxon>
        <taxon>Pentapetalae</taxon>
        <taxon>rosids</taxon>
        <taxon>malvids</taxon>
        <taxon>Malvales</taxon>
        <taxon>Malvaceae</taxon>
        <taxon>Malvoideae</taxon>
        <taxon>Gossypium</taxon>
    </lineage>
</organism>
<gene>
    <name evidence="2" type="ORF">Golax_010363</name>
</gene>
<dbReference type="AlphaFoldDB" id="A0A7J8ZHG6"/>
<keyword evidence="1" id="KW-1133">Transmembrane helix</keyword>
<sequence>MASIFTDSVFDGLFFQPRRLIYFLIILITYYGDNKYFLPSRLTSSNSFLMVAWVPNDDGVLHENSDFARYEQQDSKGRLIDEGFLMKINNYGDNLTSCGEVIGEHEHVTVILNGLSSKFEVVVTLIIAS</sequence>
<feature type="transmembrane region" description="Helical" evidence="1">
    <location>
        <begin position="20"/>
        <end position="38"/>
    </location>
</feature>
<evidence type="ECO:0000313" key="3">
    <source>
        <dbReference type="Proteomes" id="UP000593574"/>
    </source>
</evidence>
<comment type="caution">
    <text evidence="2">The sequence shown here is derived from an EMBL/GenBank/DDBJ whole genome shotgun (WGS) entry which is preliminary data.</text>
</comment>